<gene>
    <name evidence="1" type="ORF">Rhe02_09490</name>
</gene>
<name>A0A8J3Q3M7_9ACTN</name>
<evidence type="ECO:0000313" key="2">
    <source>
        <dbReference type="Proteomes" id="UP000612899"/>
    </source>
</evidence>
<proteinExistence type="predicted"/>
<protein>
    <submittedName>
        <fullName evidence="1">Uncharacterized protein</fullName>
    </submittedName>
</protein>
<comment type="caution">
    <text evidence="1">The sequence shown here is derived from an EMBL/GenBank/DDBJ whole genome shotgun (WGS) entry which is preliminary data.</text>
</comment>
<dbReference type="Proteomes" id="UP000612899">
    <property type="component" value="Unassembled WGS sequence"/>
</dbReference>
<dbReference type="RefSeq" id="WP_203906806.1">
    <property type="nucleotide sequence ID" value="NZ_BONY01000004.1"/>
</dbReference>
<dbReference type="AlphaFoldDB" id="A0A8J3Q3M7"/>
<sequence length="91" mass="10629">MFTVTDQIAGRWWNGKYGMARRDVWLFQVDGTWRVDARQGKDDAKVWHSHFESEVDARASVTGMLERTAEDGWRDLTRIVMDTDHRREAGS</sequence>
<organism evidence="1 2">
    <name type="scientific">Rhizocola hellebori</name>
    <dbReference type="NCBI Taxonomy" id="1392758"/>
    <lineage>
        <taxon>Bacteria</taxon>
        <taxon>Bacillati</taxon>
        <taxon>Actinomycetota</taxon>
        <taxon>Actinomycetes</taxon>
        <taxon>Micromonosporales</taxon>
        <taxon>Micromonosporaceae</taxon>
        <taxon>Rhizocola</taxon>
    </lineage>
</organism>
<evidence type="ECO:0000313" key="1">
    <source>
        <dbReference type="EMBL" id="GIH02882.1"/>
    </source>
</evidence>
<dbReference type="EMBL" id="BONY01000004">
    <property type="protein sequence ID" value="GIH02882.1"/>
    <property type="molecule type" value="Genomic_DNA"/>
</dbReference>
<keyword evidence="2" id="KW-1185">Reference proteome</keyword>
<accession>A0A8J3Q3M7</accession>
<reference evidence="1" key="1">
    <citation type="submission" date="2021-01" db="EMBL/GenBank/DDBJ databases">
        <title>Whole genome shotgun sequence of Rhizocola hellebori NBRC 109834.</title>
        <authorList>
            <person name="Komaki H."/>
            <person name="Tamura T."/>
        </authorList>
    </citation>
    <scope>NUCLEOTIDE SEQUENCE</scope>
    <source>
        <strain evidence="1">NBRC 109834</strain>
    </source>
</reference>